<dbReference type="EMBL" id="JAKUCV010003651">
    <property type="protein sequence ID" value="KAJ4838102.1"/>
    <property type="molecule type" value="Genomic_DNA"/>
</dbReference>
<dbReference type="InterPro" id="IPR049306">
    <property type="entry name" value="GLV1-2"/>
</dbReference>
<feature type="compositionally biased region" description="Polar residues" evidence="1">
    <location>
        <begin position="88"/>
        <end position="99"/>
    </location>
</feature>
<proteinExistence type="predicted"/>
<organism evidence="3 4">
    <name type="scientific">Turnera subulata</name>
    <dbReference type="NCBI Taxonomy" id="218843"/>
    <lineage>
        <taxon>Eukaryota</taxon>
        <taxon>Viridiplantae</taxon>
        <taxon>Streptophyta</taxon>
        <taxon>Embryophyta</taxon>
        <taxon>Tracheophyta</taxon>
        <taxon>Spermatophyta</taxon>
        <taxon>Magnoliopsida</taxon>
        <taxon>eudicotyledons</taxon>
        <taxon>Gunneridae</taxon>
        <taxon>Pentapetalae</taxon>
        <taxon>rosids</taxon>
        <taxon>fabids</taxon>
        <taxon>Malpighiales</taxon>
        <taxon>Passifloraceae</taxon>
        <taxon>Turnera</taxon>
    </lineage>
</organism>
<feature type="chain" id="PRO_5040266954" description="Phytosulfokine-beta" evidence="2">
    <location>
        <begin position="22"/>
        <end position="156"/>
    </location>
</feature>
<dbReference type="PANTHER" id="PTHR33743:SF19">
    <property type="entry name" value="PROTEIN GOLVEN 6"/>
    <property type="match status" value="1"/>
</dbReference>
<reference evidence="3" key="2">
    <citation type="journal article" date="2023" name="Plants (Basel)">
        <title>Annotation of the Turnera subulata (Passifloraceae) Draft Genome Reveals the S-Locus Evolved after the Divergence of Turneroideae from Passifloroideae in a Stepwise Manner.</title>
        <authorList>
            <person name="Henning P.M."/>
            <person name="Roalson E.H."/>
            <person name="Mir W."/>
            <person name="McCubbin A.G."/>
            <person name="Shore J.S."/>
        </authorList>
    </citation>
    <scope>NUCLEOTIDE SEQUENCE</scope>
    <source>
        <strain evidence="3">F60SS</strain>
    </source>
</reference>
<evidence type="ECO:0000313" key="4">
    <source>
        <dbReference type="Proteomes" id="UP001141552"/>
    </source>
</evidence>
<dbReference type="Pfam" id="PF21529">
    <property type="entry name" value="GLV1-2"/>
    <property type="match status" value="1"/>
</dbReference>
<keyword evidence="4" id="KW-1185">Reference proteome</keyword>
<evidence type="ECO:0000256" key="2">
    <source>
        <dbReference type="SAM" id="SignalP"/>
    </source>
</evidence>
<protein>
    <recommendedName>
        <fullName evidence="5">Phytosulfokine-beta</fullName>
    </recommendedName>
</protein>
<keyword evidence="2" id="KW-0732">Signal</keyword>
<name>A0A9Q0FWZ2_9ROSI</name>
<feature type="signal peptide" evidence="2">
    <location>
        <begin position="1"/>
        <end position="21"/>
    </location>
</feature>
<gene>
    <name evidence="3" type="ORF">Tsubulata_039646</name>
</gene>
<dbReference type="AlphaFoldDB" id="A0A9Q0FWZ2"/>
<evidence type="ECO:0000256" key="1">
    <source>
        <dbReference type="SAM" id="MobiDB-lite"/>
    </source>
</evidence>
<evidence type="ECO:0008006" key="5">
    <source>
        <dbReference type="Google" id="ProtNLM"/>
    </source>
</evidence>
<dbReference type="OrthoDB" id="1903945at2759"/>
<dbReference type="Proteomes" id="UP001141552">
    <property type="component" value="Unassembled WGS sequence"/>
</dbReference>
<accession>A0A9Q0FWZ2</accession>
<feature type="region of interest" description="Disordered" evidence="1">
    <location>
        <begin position="78"/>
        <end position="99"/>
    </location>
</feature>
<dbReference type="PANTHER" id="PTHR33743">
    <property type="entry name" value="PROTEIN GOLVEN 6-RELATED"/>
    <property type="match status" value="1"/>
</dbReference>
<sequence>MRPSLLVSLLLLSILLHKVQGIRLDKGFVEANSNQNIHMEDKSAASLIQRSNGGVGEVILCKEGKCKGVDRKLFSATTSTPAATTTSKNDNGGNNVNPMQKCTSFNGELGEKNEKSICNSSPAPKTQEETYDHYVDVMDLTAMDYSPARRKPPIHN</sequence>
<reference evidence="3" key="1">
    <citation type="submission" date="2022-02" db="EMBL/GenBank/DDBJ databases">
        <authorList>
            <person name="Henning P.M."/>
            <person name="McCubbin A.G."/>
            <person name="Shore J.S."/>
        </authorList>
    </citation>
    <scope>NUCLEOTIDE SEQUENCE</scope>
    <source>
        <strain evidence="3">F60SS</strain>
        <tissue evidence="3">Leaves</tissue>
    </source>
</reference>
<feature type="compositionally biased region" description="Low complexity" evidence="1">
    <location>
        <begin position="78"/>
        <end position="87"/>
    </location>
</feature>
<evidence type="ECO:0000313" key="3">
    <source>
        <dbReference type="EMBL" id="KAJ4838102.1"/>
    </source>
</evidence>
<comment type="caution">
    <text evidence="3">The sequence shown here is derived from an EMBL/GenBank/DDBJ whole genome shotgun (WGS) entry which is preliminary data.</text>
</comment>